<protein>
    <submittedName>
        <fullName evidence="1">CMD domain protein</fullName>
    </submittedName>
</protein>
<accession>A0A2S0P8A5</accession>
<dbReference type="AlphaFoldDB" id="A0A2S0P8A5"/>
<dbReference type="Proteomes" id="UP000244173">
    <property type="component" value="Chromosome"/>
</dbReference>
<dbReference type="RefSeq" id="WP_107888888.1">
    <property type="nucleotide sequence ID" value="NZ_CP028519.1"/>
</dbReference>
<gene>
    <name evidence="1" type="ORF">DAI18_05555</name>
</gene>
<dbReference type="NCBIfam" id="TIGR04029">
    <property type="entry name" value="CMD_Avi_7170"/>
    <property type="match status" value="1"/>
</dbReference>
<sequence length="208" mass="21814">MTLSPPSDVIDQLAGVLPGDAIDRLRSQRPQARLHAQQSYLALFAPAAPVPGQVDADERFAIAAFVAALHRQGDAARFYADALAQRDAGLAVAVAAIAAQAAGQGPYGHYPAGPLSVEDVDGPRWRADPAQRLLLGERLAAGFGHAHLLVFHPRDAAAADLQALLDTGWSATDIVILAQIVAFLAFQIRVVSGLQVLAAHLSSQRALA</sequence>
<reference evidence="1 2" key="1">
    <citation type="submission" date="2018-04" db="EMBL/GenBank/DDBJ databases">
        <title>Denitrifier Microvirgula.</title>
        <authorList>
            <person name="Anderson E."/>
            <person name="Jang J."/>
            <person name="Ishii S."/>
        </authorList>
    </citation>
    <scope>NUCLEOTIDE SEQUENCE [LARGE SCALE GENOMIC DNA]</scope>
    <source>
        <strain evidence="1 2">BE2.4</strain>
    </source>
</reference>
<dbReference type="SUPFAM" id="SSF69118">
    <property type="entry name" value="AhpD-like"/>
    <property type="match status" value="1"/>
</dbReference>
<organism evidence="1 2">
    <name type="scientific">Microvirgula aerodenitrificans</name>
    <dbReference type="NCBI Taxonomy" id="57480"/>
    <lineage>
        <taxon>Bacteria</taxon>
        <taxon>Pseudomonadati</taxon>
        <taxon>Pseudomonadota</taxon>
        <taxon>Betaproteobacteria</taxon>
        <taxon>Neisseriales</taxon>
        <taxon>Aquaspirillaceae</taxon>
        <taxon>Microvirgula</taxon>
    </lineage>
</organism>
<dbReference type="Gene3D" id="1.20.1290.10">
    <property type="entry name" value="AhpD-like"/>
    <property type="match status" value="1"/>
</dbReference>
<dbReference type="InterPro" id="IPR029032">
    <property type="entry name" value="AhpD-like"/>
</dbReference>
<proteinExistence type="predicted"/>
<evidence type="ECO:0000313" key="1">
    <source>
        <dbReference type="EMBL" id="AVY93571.1"/>
    </source>
</evidence>
<name>A0A2S0P8A5_9NEIS</name>
<keyword evidence="2" id="KW-1185">Reference proteome</keyword>
<dbReference type="InterPro" id="IPR023982">
    <property type="entry name" value="CHP04029_CMD-like"/>
</dbReference>
<evidence type="ECO:0000313" key="2">
    <source>
        <dbReference type="Proteomes" id="UP000244173"/>
    </source>
</evidence>
<dbReference type="STRING" id="1122240.GCA_000620105_01166"/>
<dbReference type="OrthoDB" id="8718286at2"/>
<dbReference type="EMBL" id="CP028519">
    <property type="protein sequence ID" value="AVY93571.1"/>
    <property type="molecule type" value="Genomic_DNA"/>
</dbReference>
<dbReference type="KEGG" id="maer:DAI18_05555"/>